<dbReference type="PIRSF" id="PIRSF000883">
    <property type="entry name" value="Pesterase_MJ0912"/>
    <property type="match status" value="1"/>
</dbReference>
<dbReference type="PANTHER" id="PTHR42850:SF2">
    <property type="entry name" value="BLL5683 PROTEIN"/>
    <property type="match status" value="1"/>
</dbReference>
<evidence type="ECO:0000313" key="4">
    <source>
        <dbReference type="Proteomes" id="UP000289411"/>
    </source>
</evidence>
<accession>A0A4Q2R9W6</accession>
<dbReference type="InterPro" id="IPR029052">
    <property type="entry name" value="Metallo-depent_PP-like"/>
</dbReference>
<dbReference type="GO" id="GO:0016791">
    <property type="term" value="F:phosphatase activity"/>
    <property type="evidence" value="ECO:0007669"/>
    <property type="project" value="TreeGrafter"/>
</dbReference>
<evidence type="ECO:0000256" key="1">
    <source>
        <dbReference type="ARBA" id="ARBA00008950"/>
    </source>
</evidence>
<dbReference type="SUPFAM" id="SSF56300">
    <property type="entry name" value="Metallo-dependent phosphatases"/>
    <property type="match status" value="1"/>
</dbReference>
<dbReference type="GO" id="GO:0005737">
    <property type="term" value="C:cytoplasm"/>
    <property type="evidence" value="ECO:0007669"/>
    <property type="project" value="TreeGrafter"/>
</dbReference>
<organism evidence="3 4">
    <name type="scientific">Lichenibacterium ramalinae</name>
    <dbReference type="NCBI Taxonomy" id="2316527"/>
    <lineage>
        <taxon>Bacteria</taxon>
        <taxon>Pseudomonadati</taxon>
        <taxon>Pseudomonadota</taxon>
        <taxon>Alphaproteobacteria</taxon>
        <taxon>Hyphomicrobiales</taxon>
        <taxon>Lichenihabitantaceae</taxon>
        <taxon>Lichenibacterium</taxon>
    </lineage>
</organism>
<protein>
    <submittedName>
        <fullName evidence="3">Metallophosphoesterase</fullName>
    </submittedName>
</protein>
<dbReference type="InterPro" id="IPR011152">
    <property type="entry name" value="Pesterase_MJ0912"/>
</dbReference>
<dbReference type="AlphaFoldDB" id="A0A4Q2R9W6"/>
<dbReference type="Proteomes" id="UP000289411">
    <property type="component" value="Unassembled WGS sequence"/>
</dbReference>
<gene>
    <name evidence="3" type="ORF">D3272_18185</name>
</gene>
<dbReference type="Gene3D" id="3.60.21.10">
    <property type="match status" value="1"/>
</dbReference>
<keyword evidence="4" id="KW-1185">Reference proteome</keyword>
<proteinExistence type="inferred from homology"/>
<evidence type="ECO:0000313" key="3">
    <source>
        <dbReference type="EMBL" id="RYB03005.1"/>
    </source>
</evidence>
<dbReference type="InterPro" id="IPR024654">
    <property type="entry name" value="Calcineurin-like_PHP_lpxH"/>
</dbReference>
<dbReference type="EMBL" id="QYBC01000016">
    <property type="protein sequence ID" value="RYB03005.1"/>
    <property type="molecule type" value="Genomic_DNA"/>
</dbReference>
<evidence type="ECO:0000259" key="2">
    <source>
        <dbReference type="Pfam" id="PF12850"/>
    </source>
</evidence>
<dbReference type="PANTHER" id="PTHR42850">
    <property type="entry name" value="METALLOPHOSPHOESTERASE"/>
    <property type="match status" value="1"/>
</dbReference>
<comment type="caution">
    <text evidence="3">The sequence shown here is derived from an EMBL/GenBank/DDBJ whole genome shotgun (WGS) entry which is preliminary data.</text>
</comment>
<comment type="similarity">
    <text evidence="1">Belongs to the metallophosphoesterase superfamily. YfcE family.</text>
</comment>
<feature type="domain" description="Calcineurin-like phosphoesterase" evidence="2">
    <location>
        <begin position="3"/>
        <end position="193"/>
    </location>
</feature>
<dbReference type="OrthoDB" id="9813918at2"/>
<reference evidence="3 4" key="2">
    <citation type="submission" date="2019-02" db="EMBL/GenBank/DDBJ databases">
        <title>'Lichenibacterium ramalinii' gen. nov. sp. nov., 'Lichenibacterium minor' gen. nov. sp. nov.</title>
        <authorList>
            <person name="Pankratov T."/>
        </authorList>
    </citation>
    <scope>NUCLEOTIDE SEQUENCE [LARGE SCALE GENOMIC DNA]</scope>
    <source>
        <strain evidence="3 4">RmlP001</strain>
    </source>
</reference>
<name>A0A4Q2R9W6_9HYPH</name>
<dbReference type="RefSeq" id="WP_129220639.1">
    <property type="nucleotide sequence ID" value="NZ_QYBC01000016.1"/>
</dbReference>
<sequence>MDRIAVLSDIHGNLPALEAVLADVAAAQVDLVVLNGDLADGPFPTETLDRLAALGDHAVWLRGNGDRWLVEARAGRYRHADPDTDAIVQWAAARITEAQRDRLAALPLVRTLTLERRGSVGICHATARSDDEMLLVDATLDHAAAAFAAIDAETVVVGHCHMPYDRLIDRRRLVNAGSVGMPYGHAGASWALVGADIVLRRTPYNREAAAARIVASGMPGAAAFAATYVLASPSDAEAMAAFRAIVRDQQARPAP</sequence>
<dbReference type="Pfam" id="PF12850">
    <property type="entry name" value="Metallophos_2"/>
    <property type="match status" value="1"/>
</dbReference>
<dbReference type="InterPro" id="IPR050126">
    <property type="entry name" value="Ap4A_hydrolase"/>
</dbReference>
<reference evidence="3 4" key="1">
    <citation type="submission" date="2018-09" db="EMBL/GenBank/DDBJ databases">
        <authorList>
            <person name="Grouzdev D.S."/>
            <person name="Krutkina M.S."/>
        </authorList>
    </citation>
    <scope>NUCLEOTIDE SEQUENCE [LARGE SCALE GENOMIC DNA]</scope>
    <source>
        <strain evidence="3 4">RmlP001</strain>
    </source>
</reference>